<dbReference type="InterPro" id="IPR035466">
    <property type="entry name" value="GlmS/AgaS_SIS"/>
</dbReference>
<evidence type="ECO:0000313" key="6">
    <source>
        <dbReference type="EMBL" id="SHE29059.1"/>
    </source>
</evidence>
<dbReference type="CDD" id="cd05008">
    <property type="entry name" value="SIS_GlmS_GlmD_1"/>
    <property type="match status" value="1"/>
</dbReference>
<dbReference type="GO" id="GO:0004360">
    <property type="term" value="F:glutamine-fructose-6-phosphate transaminase (isomerizing) activity"/>
    <property type="evidence" value="ECO:0007669"/>
    <property type="project" value="UniProtKB-EC"/>
</dbReference>
<dbReference type="RefSeq" id="WP_073269177.1">
    <property type="nucleotide sequence ID" value="NZ_FQTU01000001.1"/>
</dbReference>
<dbReference type="EC" id="2.6.1.16" evidence="2"/>
<organism evidence="6 7">
    <name type="scientific">Alkalibacter saccharofermentans DSM 14828</name>
    <dbReference type="NCBI Taxonomy" id="1120975"/>
    <lineage>
        <taxon>Bacteria</taxon>
        <taxon>Bacillati</taxon>
        <taxon>Bacillota</taxon>
        <taxon>Clostridia</taxon>
        <taxon>Eubacteriales</taxon>
        <taxon>Eubacteriaceae</taxon>
        <taxon>Alkalibacter</taxon>
    </lineage>
</organism>
<dbReference type="GO" id="GO:0097367">
    <property type="term" value="F:carbohydrate derivative binding"/>
    <property type="evidence" value="ECO:0007669"/>
    <property type="project" value="InterPro"/>
</dbReference>
<dbReference type="AlphaFoldDB" id="A0A1M4SA45"/>
<proteinExistence type="predicted"/>
<dbReference type="EMBL" id="FQTU01000001">
    <property type="protein sequence ID" value="SHE29059.1"/>
    <property type="molecule type" value="Genomic_DNA"/>
</dbReference>
<dbReference type="Proteomes" id="UP000184251">
    <property type="component" value="Unassembled WGS sequence"/>
</dbReference>
<dbReference type="GO" id="GO:0006487">
    <property type="term" value="P:protein N-linked glycosylation"/>
    <property type="evidence" value="ECO:0007669"/>
    <property type="project" value="TreeGrafter"/>
</dbReference>
<evidence type="ECO:0000256" key="2">
    <source>
        <dbReference type="ARBA" id="ARBA00012916"/>
    </source>
</evidence>
<dbReference type="Pfam" id="PF01380">
    <property type="entry name" value="SIS"/>
    <property type="match status" value="2"/>
</dbReference>
<feature type="domain" description="SIS" evidence="5">
    <location>
        <begin position="196"/>
        <end position="330"/>
    </location>
</feature>
<feature type="domain" description="SIS" evidence="5">
    <location>
        <begin position="30"/>
        <end position="173"/>
    </location>
</feature>
<dbReference type="GO" id="GO:0006002">
    <property type="term" value="P:fructose 6-phosphate metabolic process"/>
    <property type="evidence" value="ECO:0007669"/>
    <property type="project" value="TreeGrafter"/>
</dbReference>
<name>A0A1M4SA45_9FIRM</name>
<keyword evidence="4" id="KW-0677">Repeat</keyword>
<evidence type="ECO:0000313" key="7">
    <source>
        <dbReference type="Proteomes" id="UP000184251"/>
    </source>
</evidence>
<keyword evidence="6" id="KW-0032">Aminotransferase</keyword>
<evidence type="ECO:0000259" key="5">
    <source>
        <dbReference type="PROSITE" id="PS51464"/>
    </source>
</evidence>
<reference evidence="6 7" key="1">
    <citation type="submission" date="2016-11" db="EMBL/GenBank/DDBJ databases">
        <authorList>
            <person name="Jaros S."/>
            <person name="Januszkiewicz K."/>
            <person name="Wedrychowicz H."/>
        </authorList>
    </citation>
    <scope>NUCLEOTIDE SEQUENCE [LARGE SCALE GENOMIC DNA]</scope>
    <source>
        <strain evidence="6 7">DSM 14828</strain>
    </source>
</reference>
<dbReference type="PANTHER" id="PTHR10937">
    <property type="entry name" value="GLUCOSAMINE--FRUCTOSE-6-PHOSPHATE AMINOTRANSFERASE, ISOMERIZING"/>
    <property type="match status" value="1"/>
</dbReference>
<accession>A0A1M4SA45</accession>
<dbReference type="Gene3D" id="3.40.50.10490">
    <property type="entry name" value="Glucose-6-phosphate isomerase like protein, domain 1"/>
    <property type="match status" value="2"/>
</dbReference>
<dbReference type="CDD" id="cd05009">
    <property type="entry name" value="SIS_GlmS_GlmD_2"/>
    <property type="match status" value="1"/>
</dbReference>
<gene>
    <name evidence="6" type="ORF">SAMN02746064_00177</name>
</gene>
<keyword evidence="7" id="KW-1185">Reference proteome</keyword>
<dbReference type="InterPro" id="IPR035490">
    <property type="entry name" value="GlmS/FrlB_SIS"/>
</dbReference>
<keyword evidence="6" id="KW-0808">Transferase</keyword>
<protein>
    <recommendedName>
        <fullName evidence="3">Glutamine--fructose-6-phosphate aminotransferase [isomerizing]</fullName>
        <ecNumber evidence="2">2.6.1.16</ecNumber>
    </recommendedName>
</protein>
<dbReference type="PROSITE" id="PS51464">
    <property type="entry name" value="SIS"/>
    <property type="match status" value="2"/>
</dbReference>
<dbReference type="InterPro" id="IPR046348">
    <property type="entry name" value="SIS_dom_sf"/>
</dbReference>
<comment type="catalytic activity">
    <reaction evidence="1">
        <text>D-fructose 6-phosphate + L-glutamine = D-glucosamine 6-phosphate + L-glutamate</text>
        <dbReference type="Rhea" id="RHEA:13237"/>
        <dbReference type="ChEBI" id="CHEBI:29985"/>
        <dbReference type="ChEBI" id="CHEBI:58359"/>
        <dbReference type="ChEBI" id="CHEBI:58725"/>
        <dbReference type="ChEBI" id="CHEBI:61527"/>
        <dbReference type="EC" id="2.6.1.16"/>
    </reaction>
</comment>
<evidence type="ECO:0000256" key="4">
    <source>
        <dbReference type="ARBA" id="ARBA00022737"/>
    </source>
</evidence>
<dbReference type="SUPFAM" id="SSF53697">
    <property type="entry name" value="SIS domain"/>
    <property type="match status" value="1"/>
</dbReference>
<dbReference type="InterPro" id="IPR001347">
    <property type="entry name" value="SIS_dom"/>
</dbReference>
<dbReference type="STRING" id="1120975.SAMN02746064_00177"/>
<dbReference type="OrthoDB" id="9782098at2"/>
<evidence type="ECO:0000256" key="3">
    <source>
        <dbReference type="ARBA" id="ARBA00016090"/>
    </source>
</evidence>
<dbReference type="GO" id="GO:0006047">
    <property type="term" value="P:UDP-N-acetylglucosamine metabolic process"/>
    <property type="evidence" value="ECO:0007669"/>
    <property type="project" value="TreeGrafter"/>
</dbReference>
<dbReference type="PANTHER" id="PTHR10937:SF0">
    <property type="entry name" value="GLUTAMINE--FRUCTOSE-6-PHOSPHATE TRANSAMINASE (ISOMERIZING)"/>
    <property type="match status" value="1"/>
</dbReference>
<sequence>MNNFIKDVTGQSESLKEGMKSFASKETLEKLNTLKSMGFNRVLFTGMGSSNFCSIPAKNLLIKNGIDAKVESASQILYYEMDSIKKDTLLVLISQSGESVEIVKLISQLPEDIFVVGVTNDPQSTLGKRAQITVVLNVEEEESVTTRTYLSSIMAVGLIGKSLTKDLNDEDIEDLLSAADSLKNLTDQWEGIKTKLMDFIPNPSYLCLIGRGDALTTARAGALFVREVSKFPALDFDSGEFRHGPFEMVDENFAGFIFAQDSHTWDLDLFLAKDGASRGGKIVFVTDKETEESENFLPLVIDKIDPLLSPVLQIVPVQLYADQLARNRGFEPGKFRWNTKITTIG</sequence>
<dbReference type="GO" id="GO:0005829">
    <property type="term" value="C:cytosol"/>
    <property type="evidence" value="ECO:0007669"/>
    <property type="project" value="TreeGrafter"/>
</dbReference>
<evidence type="ECO:0000256" key="1">
    <source>
        <dbReference type="ARBA" id="ARBA00001031"/>
    </source>
</evidence>